<dbReference type="Pfam" id="PF00619">
    <property type="entry name" value="CARD"/>
    <property type="match status" value="1"/>
</dbReference>
<dbReference type="EMBL" id="CALNXI010000272">
    <property type="protein sequence ID" value="CAH3023722.1"/>
    <property type="molecule type" value="Genomic_DNA"/>
</dbReference>
<dbReference type="InterPro" id="IPR001315">
    <property type="entry name" value="CARD"/>
</dbReference>
<proteinExistence type="predicted"/>
<dbReference type="Proteomes" id="UP001159427">
    <property type="component" value="Unassembled WGS sequence"/>
</dbReference>
<gene>
    <name evidence="4" type="ORF">PEVE_00020258</name>
</gene>
<protein>
    <recommendedName>
        <fullName evidence="3">CARD domain-containing protein</fullName>
    </recommendedName>
</protein>
<dbReference type="Gene3D" id="1.10.287.1490">
    <property type="match status" value="1"/>
</dbReference>
<dbReference type="SMART" id="SM00114">
    <property type="entry name" value="CARD"/>
    <property type="match status" value="1"/>
</dbReference>
<dbReference type="Gene3D" id="1.10.533.10">
    <property type="entry name" value="Death Domain, Fas"/>
    <property type="match status" value="1"/>
</dbReference>
<evidence type="ECO:0000256" key="2">
    <source>
        <dbReference type="SAM" id="MobiDB-lite"/>
    </source>
</evidence>
<dbReference type="CDD" id="cd01671">
    <property type="entry name" value="CARD"/>
    <property type="match status" value="1"/>
</dbReference>
<feature type="coiled-coil region" evidence="1">
    <location>
        <begin position="87"/>
        <end position="198"/>
    </location>
</feature>
<accession>A0ABN8M6B1</accession>
<dbReference type="PROSITE" id="PS50209">
    <property type="entry name" value="CARD"/>
    <property type="match status" value="1"/>
</dbReference>
<comment type="caution">
    <text evidence="4">The sequence shown here is derived from an EMBL/GenBank/DDBJ whole genome shotgun (WGS) entry which is preliminary data.</text>
</comment>
<organism evidence="4 5">
    <name type="scientific">Porites evermanni</name>
    <dbReference type="NCBI Taxonomy" id="104178"/>
    <lineage>
        <taxon>Eukaryota</taxon>
        <taxon>Metazoa</taxon>
        <taxon>Cnidaria</taxon>
        <taxon>Anthozoa</taxon>
        <taxon>Hexacorallia</taxon>
        <taxon>Scleractinia</taxon>
        <taxon>Fungiina</taxon>
        <taxon>Poritidae</taxon>
        <taxon>Porites</taxon>
    </lineage>
</organism>
<reference evidence="4 5" key="1">
    <citation type="submission" date="2022-05" db="EMBL/GenBank/DDBJ databases">
        <authorList>
            <consortium name="Genoscope - CEA"/>
            <person name="William W."/>
        </authorList>
    </citation>
    <scope>NUCLEOTIDE SEQUENCE [LARGE SCALE GENOMIC DNA]</scope>
</reference>
<dbReference type="PANTHER" id="PTHR15034">
    <property type="entry name" value="DEATH DOMAIN-CONTAINING PROTEIN CRADD"/>
    <property type="match status" value="1"/>
</dbReference>
<evidence type="ECO:0000313" key="5">
    <source>
        <dbReference type="Proteomes" id="UP001159427"/>
    </source>
</evidence>
<sequence>MRECHKYILQRLIVELVKNLEPEPLLLYLYQKEVIDEDDMDEIRSWKVRKDRSEALIFKLMKKGPQSFSKLVDGLQNKQPFLACSLLKEDNKRLSELEIELENLKIQTEELKTKLQCFEENKRLQDNTVSELETELKEVKIQQDLVEQKKSEYSIKCEALETQTNELKTKLQSSELEVNKLLHKCENLEAQLQVLRTALHDANLPENSSQLDQWNDTLEGRLSGLQSSRDDFEEPFDASSGRQSRRVECEGNSRCQKSRASTRLRNESSQTKEYHFRYEGDFDTKGVIHYLGFNAGVSMWLNPARVSSSGVKVTYCDGNGRGDPENILEYFTPGNSSTRTGWCLDLGDYYTLRLTDYTVRQLGSNDRNFLQNFELLGRLCNDDDWCVLGRHHQVDWRSQRFSHMLSRNKDLSYKTKTWSVKGEVRAYRQFKIVQIKDMSTSVPGTHAMSLAGIELYGVLSVPYLD</sequence>
<evidence type="ECO:0000313" key="4">
    <source>
        <dbReference type="EMBL" id="CAH3023722.1"/>
    </source>
</evidence>
<feature type="region of interest" description="Disordered" evidence="2">
    <location>
        <begin position="225"/>
        <end position="253"/>
    </location>
</feature>
<dbReference type="InterPro" id="IPR011029">
    <property type="entry name" value="DEATH-like_dom_sf"/>
</dbReference>
<keyword evidence="5" id="KW-1185">Reference proteome</keyword>
<dbReference type="InterPro" id="IPR037939">
    <property type="entry name" value="CRADD"/>
</dbReference>
<feature type="domain" description="CARD" evidence="3">
    <location>
        <begin position="1"/>
        <end position="90"/>
    </location>
</feature>
<evidence type="ECO:0000259" key="3">
    <source>
        <dbReference type="PROSITE" id="PS50209"/>
    </source>
</evidence>
<keyword evidence="1" id="KW-0175">Coiled coil</keyword>
<name>A0ABN8M6B1_9CNID</name>
<evidence type="ECO:0000256" key="1">
    <source>
        <dbReference type="SAM" id="Coils"/>
    </source>
</evidence>
<dbReference type="PANTHER" id="PTHR15034:SF5">
    <property type="entry name" value="DEATH DOMAIN-CONTAINING PROTEIN CRADD"/>
    <property type="match status" value="1"/>
</dbReference>
<dbReference type="SUPFAM" id="SSF47986">
    <property type="entry name" value="DEATH domain"/>
    <property type="match status" value="1"/>
</dbReference>